<dbReference type="AlphaFoldDB" id="U3KMW6"/>
<dbReference type="InterPro" id="IPR008981">
    <property type="entry name" value="FMuLV_rcpt-bd"/>
</dbReference>
<keyword evidence="1" id="KW-0812">Transmembrane</keyword>
<evidence type="ECO:0000256" key="1">
    <source>
        <dbReference type="SAM" id="Phobius"/>
    </source>
</evidence>
<dbReference type="Gene3D" id="1.10.287.210">
    <property type="match status" value="1"/>
</dbReference>
<dbReference type="Ensembl" id="ENSOCUT00000033529.1">
    <property type="protein sequence ID" value="ENSOCUP00000026575.1"/>
    <property type="gene ID" value="ENSOCUG00000029419.1"/>
</dbReference>
<dbReference type="SUPFAM" id="SSF58069">
    <property type="entry name" value="Virus ectodomain"/>
    <property type="match status" value="1"/>
</dbReference>
<dbReference type="Bgee" id="ENSOCUG00000029419">
    <property type="expression patterns" value="Expressed in embryo and 12 other cell types or tissues"/>
</dbReference>
<keyword evidence="4" id="KW-1185">Reference proteome</keyword>
<sequence length="603" mass="65983">MNLLTVSTVIWLSGVPVTTSQGDYRWVLSRPGEVVKAQTGALGDPAASSFTTTLCDLVPVCDLTSAGADSVPFYVCPDEGPSYCNNSAQYYCPYWGCETIAPLWIEGAGKDPDIKMEYYPPGCVPPRPYGTWRAVGSGRLSNYRVQPSKLCKQVQINVTTPNNTNWNYGKSWGLRYYQDGTDLGGIFSIQRFPVEALSAAGPNKVLAPPKRNKNHKLVSWTTERPLVSGPSALSYGPPLSYSSPVFPTNASDSLPPAGVPDVGLDSHPLWTLLSAMYQVLNVTNPNETRSCWLCYEMRLPFYEAVGITGNYSVSPNSQGCQREQKAPAGLTVPSVTGKGLCVGQVNDSNPLCSRSEPIREGYYLPPNNSWWACSESGLTPCFSGQLASQAREYCIMVQVLPRILYHPGDQLLNDIESDHQLRRKREPRTATTVASLLGPRLAGSGTGIASLAQQSHPFSNLRWATHGERERLDTAVSRLERSLSSLAEVASRKRQGSAPPFPGQGALCAALGEECCVYADHTGVVRDSMKKLRERLDKRERELEQQGWFASWFSLSPWLAAAVCSFFGLLLILLLLLAVRQCVLNQETASARDRVHVVHLGVL</sequence>
<dbReference type="Proteomes" id="UP000001811">
    <property type="component" value="Unplaced"/>
</dbReference>
<evidence type="ECO:0000313" key="3">
    <source>
        <dbReference type="Ensembl" id="ENSOCUP00000026575.1"/>
    </source>
</evidence>
<keyword evidence="1" id="KW-0472">Membrane</keyword>
<accession>U3KMW6</accession>
<reference evidence="3" key="2">
    <citation type="submission" date="2025-08" db="UniProtKB">
        <authorList>
            <consortium name="Ensembl"/>
        </authorList>
    </citation>
    <scope>IDENTIFICATION</scope>
    <source>
        <strain evidence="3">Thorbecke</strain>
    </source>
</reference>
<dbReference type="PANTHER" id="PTHR10424">
    <property type="entry name" value="VIRAL ENVELOPE PROTEIN"/>
    <property type="match status" value="1"/>
</dbReference>
<keyword evidence="2" id="KW-0732">Signal</keyword>
<feature type="transmembrane region" description="Helical" evidence="1">
    <location>
        <begin position="558"/>
        <end position="579"/>
    </location>
</feature>
<proteinExistence type="predicted"/>
<dbReference type="SUPFAM" id="SSF49830">
    <property type="entry name" value="ENV polyprotein, receptor-binding domain"/>
    <property type="match status" value="1"/>
</dbReference>
<reference evidence="3 4" key="1">
    <citation type="journal article" date="2011" name="Nature">
        <title>A high-resolution map of human evolutionary constraint using 29 mammals.</title>
        <authorList>
            <person name="Lindblad-Toh K."/>
            <person name="Garber M."/>
            <person name="Zuk O."/>
            <person name="Lin M.F."/>
            <person name="Parker B.J."/>
            <person name="Washietl S."/>
            <person name="Kheradpour P."/>
            <person name="Ernst J."/>
            <person name="Jordan G."/>
            <person name="Mauceli E."/>
            <person name="Ward L.D."/>
            <person name="Lowe C.B."/>
            <person name="Holloway A.K."/>
            <person name="Clamp M."/>
            <person name="Gnerre S."/>
            <person name="Alfoldi J."/>
            <person name="Beal K."/>
            <person name="Chang J."/>
            <person name="Clawson H."/>
            <person name="Cuff J."/>
            <person name="Di Palma F."/>
            <person name="Fitzgerald S."/>
            <person name="Flicek P."/>
            <person name="Guttman M."/>
            <person name="Hubisz M.J."/>
            <person name="Jaffe D.B."/>
            <person name="Jungreis I."/>
            <person name="Kent W.J."/>
            <person name="Kostka D."/>
            <person name="Lara M."/>
            <person name="Martins A.L."/>
            <person name="Massingham T."/>
            <person name="Moltke I."/>
            <person name="Raney B.J."/>
            <person name="Rasmussen M.D."/>
            <person name="Robinson J."/>
            <person name="Stark A."/>
            <person name="Vilella A.J."/>
            <person name="Wen J."/>
            <person name="Xie X."/>
            <person name="Zody M.C."/>
            <person name="Baldwin J."/>
            <person name="Bloom T."/>
            <person name="Chin C.W."/>
            <person name="Heiman D."/>
            <person name="Nicol R."/>
            <person name="Nusbaum C."/>
            <person name="Young S."/>
            <person name="Wilkinson J."/>
            <person name="Worley K.C."/>
            <person name="Kovar C.L."/>
            <person name="Muzny D.M."/>
            <person name="Gibbs R.A."/>
            <person name="Cree A."/>
            <person name="Dihn H.H."/>
            <person name="Fowler G."/>
            <person name="Jhangiani S."/>
            <person name="Joshi V."/>
            <person name="Lee S."/>
            <person name="Lewis L.R."/>
            <person name="Nazareth L.V."/>
            <person name="Okwuonu G."/>
            <person name="Santibanez J."/>
            <person name="Warren W.C."/>
            <person name="Mardis E.R."/>
            <person name="Weinstock G.M."/>
            <person name="Wilson R.K."/>
            <person name="Delehaunty K."/>
            <person name="Dooling D."/>
            <person name="Fronik C."/>
            <person name="Fulton L."/>
            <person name="Fulton B."/>
            <person name="Graves T."/>
            <person name="Minx P."/>
            <person name="Sodergren E."/>
            <person name="Birney E."/>
            <person name="Margulies E.H."/>
            <person name="Herrero J."/>
            <person name="Green E.D."/>
            <person name="Haussler D."/>
            <person name="Siepel A."/>
            <person name="Goldman N."/>
            <person name="Pollard K.S."/>
            <person name="Pedersen J.S."/>
            <person name="Lander E.S."/>
            <person name="Kellis M."/>
        </authorList>
    </citation>
    <scope>NUCLEOTIDE SEQUENCE [LARGE SCALE GENOMIC DNA]</scope>
    <source>
        <strain evidence="4">Thorbecke</strain>
    </source>
</reference>
<dbReference type="Gene3D" id="3.90.310.10">
    <property type="entry name" value="ENV polyprotein, receptor-binding domain"/>
    <property type="match status" value="1"/>
</dbReference>
<protein>
    <submittedName>
        <fullName evidence="3">Uncharacterized protein</fullName>
    </submittedName>
</protein>
<dbReference type="eggNOG" id="ENOG502SD08">
    <property type="taxonomic scope" value="Eukaryota"/>
</dbReference>
<dbReference type="PaxDb" id="9986-ENSOCUP00000026575"/>
<feature type="signal peptide" evidence="2">
    <location>
        <begin position="1"/>
        <end position="20"/>
    </location>
</feature>
<feature type="chain" id="PRO_5004646475" evidence="2">
    <location>
        <begin position="21"/>
        <end position="603"/>
    </location>
</feature>
<organism evidence="3 4">
    <name type="scientific">Oryctolagus cuniculus</name>
    <name type="common">Rabbit</name>
    <dbReference type="NCBI Taxonomy" id="9986"/>
    <lineage>
        <taxon>Eukaryota</taxon>
        <taxon>Metazoa</taxon>
        <taxon>Chordata</taxon>
        <taxon>Craniata</taxon>
        <taxon>Vertebrata</taxon>
        <taxon>Euteleostomi</taxon>
        <taxon>Mammalia</taxon>
        <taxon>Eutheria</taxon>
        <taxon>Euarchontoglires</taxon>
        <taxon>Glires</taxon>
        <taxon>Lagomorpha</taxon>
        <taxon>Leporidae</taxon>
        <taxon>Oryctolagus</taxon>
    </lineage>
</organism>
<dbReference type="HOGENOM" id="CLU_032644_2_0_1"/>
<dbReference type="GeneTree" id="ENSGT00690000102286"/>
<dbReference type="STRING" id="9986.ENSOCUP00000026575"/>
<dbReference type="InParanoid" id="U3KMW6"/>
<dbReference type="SMR" id="U3KMW6"/>
<dbReference type="InterPro" id="IPR018154">
    <property type="entry name" value="TLV/ENV_coat_polyprotein"/>
</dbReference>
<reference evidence="3" key="3">
    <citation type="submission" date="2025-09" db="UniProtKB">
        <authorList>
            <consortium name="Ensembl"/>
        </authorList>
    </citation>
    <scope>IDENTIFICATION</scope>
    <source>
        <strain evidence="3">Thorbecke</strain>
    </source>
</reference>
<dbReference type="PANTHER" id="PTHR10424:SF82">
    <property type="entry name" value="ENVELOPE GLYCOPROTEIN-RELATED"/>
    <property type="match status" value="1"/>
</dbReference>
<evidence type="ECO:0000256" key="2">
    <source>
        <dbReference type="SAM" id="SignalP"/>
    </source>
</evidence>
<evidence type="ECO:0000313" key="4">
    <source>
        <dbReference type="Proteomes" id="UP000001811"/>
    </source>
</evidence>
<keyword evidence="1" id="KW-1133">Transmembrane helix</keyword>
<dbReference type="Pfam" id="PF00429">
    <property type="entry name" value="TLV_coat"/>
    <property type="match status" value="1"/>
</dbReference>
<dbReference type="OMA" id="PWFTTLI"/>
<name>U3KMW6_RABIT</name>